<accession>A0A5J5QBT8</accession>
<evidence type="ECO:0000313" key="2">
    <source>
        <dbReference type="Proteomes" id="UP000327439"/>
    </source>
</evidence>
<dbReference type="AlphaFoldDB" id="A0A5J5QBT8"/>
<dbReference type="PANTHER" id="PTHR33067">
    <property type="entry name" value="RNA-DIRECTED DNA POLYMERASE-RELATED"/>
    <property type="match status" value="1"/>
</dbReference>
<dbReference type="Gene3D" id="2.40.70.10">
    <property type="entry name" value="Acid Proteases"/>
    <property type="match status" value="1"/>
</dbReference>
<dbReference type="Proteomes" id="UP000327439">
    <property type="component" value="Chromosome D08"/>
</dbReference>
<dbReference type="EMBL" id="CM018222">
    <property type="protein sequence ID" value="KAB2016305.1"/>
    <property type="molecule type" value="Genomic_DNA"/>
</dbReference>
<dbReference type="OrthoDB" id="1434404at2759"/>
<feature type="non-terminal residue" evidence="1">
    <location>
        <position position="76"/>
    </location>
</feature>
<organism evidence="1 2">
    <name type="scientific">Gossypium barbadense</name>
    <name type="common">Sea Island cotton</name>
    <name type="synonym">Hibiscus barbadensis</name>
    <dbReference type="NCBI Taxonomy" id="3634"/>
    <lineage>
        <taxon>Eukaryota</taxon>
        <taxon>Viridiplantae</taxon>
        <taxon>Streptophyta</taxon>
        <taxon>Embryophyta</taxon>
        <taxon>Tracheophyta</taxon>
        <taxon>Spermatophyta</taxon>
        <taxon>Magnoliopsida</taxon>
        <taxon>eudicotyledons</taxon>
        <taxon>Gunneridae</taxon>
        <taxon>Pentapetalae</taxon>
        <taxon>rosids</taxon>
        <taxon>malvids</taxon>
        <taxon>Malvales</taxon>
        <taxon>Malvaceae</taxon>
        <taxon>Malvoideae</taxon>
        <taxon>Gossypium</taxon>
    </lineage>
</organism>
<dbReference type="PANTHER" id="PTHR33067:SF15">
    <property type="entry name" value="RNA-DIRECTED DNA POLYMERASE"/>
    <property type="match status" value="1"/>
</dbReference>
<feature type="non-terminal residue" evidence="1">
    <location>
        <position position="1"/>
    </location>
</feature>
<name>A0A5J5QBT8_GOSBA</name>
<keyword evidence="2" id="KW-1185">Reference proteome</keyword>
<dbReference type="InterPro" id="IPR021109">
    <property type="entry name" value="Peptidase_aspartic_dom_sf"/>
</dbReference>
<protein>
    <submittedName>
        <fullName evidence="1">Uncharacterized protein</fullName>
    </submittedName>
</protein>
<evidence type="ECO:0000313" key="1">
    <source>
        <dbReference type="EMBL" id="KAB2016305.1"/>
    </source>
</evidence>
<sequence>KTGVIIQLVDMSVVHPEEVLEDVLVKVNELIFPTNFYVKKMKEDSTPGSSDLLLGRPFLSTASTKIDVQSGTLTME</sequence>
<reference evidence="2" key="1">
    <citation type="journal article" date="2020" name="Nat. Genet.">
        <title>Genomic diversifications of five Gossypium allopolyploid species and their impact on cotton improvement.</title>
        <authorList>
            <person name="Chen Z.J."/>
            <person name="Sreedasyam A."/>
            <person name="Ando A."/>
            <person name="Song Q."/>
            <person name="De Santiago L.M."/>
            <person name="Hulse-Kemp A.M."/>
            <person name="Ding M."/>
            <person name="Ye W."/>
            <person name="Kirkbride R.C."/>
            <person name="Jenkins J."/>
            <person name="Plott C."/>
            <person name="Lovell J."/>
            <person name="Lin Y.M."/>
            <person name="Vaughn R."/>
            <person name="Liu B."/>
            <person name="Simpson S."/>
            <person name="Scheffler B.E."/>
            <person name="Wen L."/>
            <person name="Saski C.A."/>
            <person name="Grover C.E."/>
            <person name="Hu G."/>
            <person name="Conover J.L."/>
            <person name="Carlson J.W."/>
            <person name="Shu S."/>
            <person name="Boston L.B."/>
            <person name="Williams M."/>
            <person name="Peterson D.G."/>
            <person name="McGee K."/>
            <person name="Jones D.C."/>
            <person name="Wendel J.F."/>
            <person name="Stelly D.M."/>
            <person name="Grimwood J."/>
            <person name="Schmutz J."/>
        </authorList>
    </citation>
    <scope>NUCLEOTIDE SEQUENCE [LARGE SCALE GENOMIC DNA]</scope>
    <source>
        <strain evidence="2">cv. 3-79</strain>
    </source>
</reference>
<proteinExistence type="predicted"/>
<gene>
    <name evidence="1" type="ORF">ES319_D08G087400v1</name>
</gene>